<dbReference type="RefSeq" id="WP_163989342.1">
    <property type="nucleotide sequence ID" value="NZ_WUEY01000011.1"/>
</dbReference>
<dbReference type="InterPro" id="IPR055170">
    <property type="entry name" value="GFO_IDH_MocA-like_dom"/>
</dbReference>
<proteinExistence type="predicted"/>
<dbReference type="Gene3D" id="3.40.50.720">
    <property type="entry name" value="NAD(P)-binding Rossmann-like Domain"/>
    <property type="match status" value="1"/>
</dbReference>
<reference evidence="4 5" key="1">
    <citation type="submission" date="2019-12" db="EMBL/GenBank/DDBJ databases">
        <title>Rhizobium genotypes associated with high levels of biological nitrogen fixation by grain legumes in a temperate-maritime cropping system.</title>
        <authorList>
            <person name="Maluk M."/>
            <person name="Francesc Ferrando Molina F."/>
            <person name="Lopez Del Egido L."/>
            <person name="Lafos M."/>
            <person name="Langarica-Fuentes A."/>
            <person name="Gebre Yohannes G."/>
            <person name="Young M.W."/>
            <person name="Martin P."/>
            <person name="Gantlett R."/>
            <person name="Kenicer G."/>
            <person name="Hawes C."/>
            <person name="Begg G.S."/>
            <person name="Quilliam R.S."/>
            <person name="Squire G.R."/>
            <person name="Poole P.S."/>
            <person name="Young P.W."/>
            <person name="Iannetta P.M."/>
            <person name="James E.K."/>
        </authorList>
    </citation>
    <scope>NUCLEOTIDE SEQUENCE [LARGE SCALE GENOMIC DNA]</scope>
    <source>
        <strain evidence="4 5">JHI1118</strain>
    </source>
</reference>
<sequence length="389" mass="41594">MAEKRWNVGIIGCGHIFDAYARLSRVFKPINLVACSDVDMSIGQRRAGQYGLEALTVDELLARPDIEVVINLTNPSSHALVTEAILNAGKHAYTEKPLALAMPDANRLLATAKAQGRLIGSAPDTFLGGAHQAARRLVDEGRLGVVKSGSAHFMNHGMEHWHPNPFPYFQVGAGPVLDMGPYYVTALVALLGPVRRVVALASKFFEERQVTADGPAKNTVVPVTTPTTSQALIEFRSGAQIHFSVSYDNWGHGHTNPIELHGTRASLMVPDPNYFGGALTIIDAEGRHSVETAATVFGNLNWQEPAGATISNYRGLGLADLLSAAESGRQPRASGELSRHVLEVLLGIVKSAEINDFVAIESTVEPPAPLTEKDAALLKAADAPSTFMA</sequence>
<evidence type="ECO:0000313" key="4">
    <source>
        <dbReference type="EMBL" id="NEI72234.1"/>
    </source>
</evidence>
<dbReference type="InterPro" id="IPR036291">
    <property type="entry name" value="NAD(P)-bd_dom_sf"/>
</dbReference>
<dbReference type="AlphaFoldDB" id="A0A6L9U9K7"/>
<dbReference type="PANTHER" id="PTHR43818:SF11">
    <property type="entry name" value="BCDNA.GH03377"/>
    <property type="match status" value="1"/>
</dbReference>
<feature type="domain" description="GFO/IDH/MocA-like oxidoreductase" evidence="3">
    <location>
        <begin position="131"/>
        <end position="267"/>
    </location>
</feature>
<dbReference type="Proteomes" id="UP000483035">
    <property type="component" value="Unassembled WGS sequence"/>
</dbReference>
<dbReference type="GO" id="GO:0016491">
    <property type="term" value="F:oxidoreductase activity"/>
    <property type="evidence" value="ECO:0007669"/>
    <property type="project" value="UniProtKB-KW"/>
</dbReference>
<organism evidence="4 5">
    <name type="scientific">Rhizobium lusitanum</name>
    <dbReference type="NCBI Taxonomy" id="293958"/>
    <lineage>
        <taxon>Bacteria</taxon>
        <taxon>Pseudomonadati</taxon>
        <taxon>Pseudomonadota</taxon>
        <taxon>Alphaproteobacteria</taxon>
        <taxon>Hyphomicrobiales</taxon>
        <taxon>Rhizobiaceae</taxon>
        <taxon>Rhizobium/Agrobacterium group</taxon>
        <taxon>Rhizobium</taxon>
    </lineage>
</organism>
<name>A0A6L9U9K7_9HYPH</name>
<dbReference type="PANTHER" id="PTHR43818">
    <property type="entry name" value="BCDNA.GH03377"/>
    <property type="match status" value="1"/>
</dbReference>
<dbReference type="InterPro" id="IPR050463">
    <property type="entry name" value="Gfo/Idh/MocA_oxidrdct_glycsds"/>
</dbReference>
<gene>
    <name evidence="4" type="ORF">GR212_21860</name>
</gene>
<dbReference type="EMBL" id="WUEY01000011">
    <property type="protein sequence ID" value="NEI72234.1"/>
    <property type="molecule type" value="Genomic_DNA"/>
</dbReference>
<evidence type="ECO:0000256" key="1">
    <source>
        <dbReference type="ARBA" id="ARBA00023002"/>
    </source>
</evidence>
<evidence type="ECO:0000259" key="3">
    <source>
        <dbReference type="Pfam" id="PF22725"/>
    </source>
</evidence>
<feature type="domain" description="Gfo/Idh/MocA-like oxidoreductase N-terminal" evidence="2">
    <location>
        <begin position="7"/>
        <end position="119"/>
    </location>
</feature>
<evidence type="ECO:0000259" key="2">
    <source>
        <dbReference type="Pfam" id="PF01408"/>
    </source>
</evidence>
<dbReference type="Pfam" id="PF22725">
    <property type="entry name" value="GFO_IDH_MocA_C3"/>
    <property type="match status" value="1"/>
</dbReference>
<dbReference type="GO" id="GO:0000166">
    <property type="term" value="F:nucleotide binding"/>
    <property type="evidence" value="ECO:0007669"/>
    <property type="project" value="InterPro"/>
</dbReference>
<accession>A0A6L9U9K7</accession>
<keyword evidence="1" id="KW-0560">Oxidoreductase</keyword>
<dbReference type="InterPro" id="IPR000683">
    <property type="entry name" value="Gfo/Idh/MocA-like_OxRdtase_N"/>
</dbReference>
<evidence type="ECO:0000313" key="5">
    <source>
        <dbReference type="Proteomes" id="UP000483035"/>
    </source>
</evidence>
<dbReference type="Gene3D" id="3.30.360.10">
    <property type="entry name" value="Dihydrodipicolinate Reductase, domain 2"/>
    <property type="match status" value="1"/>
</dbReference>
<protein>
    <submittedName>
        <fullName evidence="4">Gfo/Idh/MocA family oxidoreductase</fullName>
    </submittedName>
</protein>
<dbReference type="SUPFAM" id="SSF51735">
    <property type="entry name" value="NAD(P)-binding Rossmann-fold domains"/>
    <property type="match status" value="1"/>
</dbReference>
<comment type="caution">
    <text evidence="4">The sequence shown here is derived from an EMBL/GenBank/DDBJ whole genome shotgun (WGS) entry which is preliminary data.</text>
</comment>
<dbReference type="Pfam" id="PF01408">
    <property type="entry name" value="GFO_IDH_MocA"/>
    <property type="match status" value="1"/>
</dbReference>
<dbReference type="SUPFAM" id="SSF55347">
    <property type="entry name" value="Glyceraldehyde-3-phosphate dehydrogenase-like, C-terminal domain"/>
    <property type="match status" value="1"/>
</dbReference>